<dbReference type="InterPro" id="IPR013057">
    <property type="entry name" value="AA_transpt_TM"/>
</dbReference>
<dbReference type="EMBL" id="HG994356">
    <property type="protein sequence ID" value="CAF2136283.1"/>
    <property type="molecule type" value="Genomic_DNA"/>
</dbReference>
<protein>
    <submittedName>
        <fullName evidence="9">(rape) hypothetical protein</fullName>
    </submittedName>
</protein>
<feature type="transmembrane region" description="Helical" evidence="7">
    <location>
        <begin position="366"/>
        <end position="385"/>
    </location>
</feature>
<feature type="transmembrane region" description="Helical" evidence="7">
    <location>
        <begin position="68"/>
        <end position="92"/>
    </location>
</feature>
<accession>A0A816WH60</accession>
<keyword evidence="2" id="KW-0813">Transport</keyword>
<feature type="transmembrane region" description="Helical" evidence="7">
    <location>
        <begin position="293"/>
        <end position="313"/>
    </location>
</feature>
<dbReference type="Pfam" id="PF01490">
    <property type="entry name" value="Aa_trans"/>
    <property type="match status" value="1"/>
</dbReference>
<evidence type="ECO:0000256" key="2">
    <source>
        <dbReference type="ARBA" id="ARBA00022448"/>
    </source>
</evidence>
<dbReference type="GO" id="GO:0006865">
    <property type="term" value="P:amino acid transport"/>
    <property type="evidence" value="ECO:0007669"/>
    <property type="project" value="UniProtKB-KW"/>
</dbReference>
<dbReference type="Gramene" id="CDX85489">
    <property type="protein sequence ID" value="CDX85489"/>
    <property type="gene ID" value="GSBRNA2T00143190001"/>
</dbReference>
<proteinExistence type="predicted"/>
<evidence type="ECO:0000256" key="3">
    <source>
        <dbReference type="ARBA" id="ARBA00022692"/>
    </source>
</evidence>
<feature type="domain" description="Amino acid transporter transmembrane" evidence="8">
    <location>
        <begin position="37"/>
        <end position="259"/>
    </location>
</feature>
<dbReference type="Proteomes" id="UP001295469">
    <property type="component" value="Chromosome A02"/>
</dbReference>
<keyword evidence="5 7" id="KW-1133">Transmembrane helix</keyword>
<dbReference type="GO" id="GO:0031090">
    <property type="term" value="C:organelle membrane"/>
    <property type="evidence" value="ECO:0007669"/>
    <property type="project" value="UniProtKB-ARBA"/>
</dbReference>
<evidence type="ECO:0000256" key="7">
    <source>
        <dbReference type="SAM" id="Phobius"/>
    </source>
</evidence>
<organism evidence="9">
    <name type="scientific">Brassica napus</name>
    <name type="common">Rape</name>
    <dbReference type="NCBI Taxonomy" id="3708"/>
    <lineage>
        <taxon>Eukaryota</taxon>
        <taxon>Viridiplantae</taxon>
        <taxon>Streptophyta</taxon>
        <taxon>Embryophyta</taxon>
        <taxon>Tracheophyta</taxon>
        <taxon>Spermatophyta</taxon>
        <taxon>Magnoliopsida</taxon>
        <taxon>eudicotyledons</taxon>
        <taxon>Gunneridae</taxon>
        <taxon>Pentapetalae</taxon>
        <taxon>rosids</taxon>
        <taxon>malvids</taxon>
        <taxon>Brassicales</taxon>
        <taxon>Brassicaceae</taxon>
        <taxon>Brassiceae</taxon>
        <taxon>Brassica</taxon>
    </lineage>
</organism>
<gene>
    <name evidence="9" type="ORF">DARMORV10_A02P03750.1</name>
</gene>
<dbReference type="AlphaFoldDB" id="A0A816WH60"/>
<keyword evidence="6 7" id="KW-0472">Membrane</keyword>
<feature type="transmembrane region" description="Helical" evidence="7">
    <location>
        <begin position="342"/>
        <end position="360"/>
    </location>
</feature>
<dbReference type="PANTHER" id="PTHR22950:SF696">
    <property type="entry name" value="AMINO ACID TRANSPORTER TRANSMEMBRANE DOMAIN-CONTAINING PROTEIN"/>
    <property type="match status" value="1"/>
</dbReference>
<dbReference type="PANTHER" id="PTHR22950">
    <property type="entry name" value="AMINO ACID TRANSPORTER"/>
    <property type="match status" value="1"/>
</dbReference>
<keyword evidence="4" id="KW-0029">Amino-acid transport</keyword>
<evidence type="ECO:0000259" key="8">
    <source>
        <dbReference type="Pfam" id="PF01490"/>
    </source>
</evidence>
<dbReference type="OMA" id="VCECHHE"/>
<evidence type="ECO:0000256" key="5">
    <source>
        <dbReference type="ARBA" id="ARBA00022989"/>
    </source>
</evidence>
<keyword evidence="3 7" id="KW-0812">Transmembrane</keyword>
<comment type="subcellular location">
    <subcellularLocation>
        <location evidence="1">Membrane</location>
        <topology evidence="1">Multi-pass membrane protein</topology>
    </subcellularLocation>
</comment>
<evidence type="ECO:0000256" key="6">
    <source>
        <dbReference type="ARBA" id="ARBA00023136"/>
    </source>
</evidence>
<reference evidence="9" key="1">
    <citation type="submission" date="2021-01" db="EMBL/GenBank/DDBJ databases">
        <authorList>
            <consortium name="Genoscope - CEA"/>
            <person name="William W."/>
        </authorList>
    </citation>
    <scope>NUCLEOTIDE SEQUENCE</scope>
</reference>
<feature type="transmembrane region" description="Helical" evidence="7">
    <location>
        <begin position="187"/>
        <end position="209"/>
    </location>
</feature>
<evidence type="ECO:0000256" key="1">
    <source>
        <dbReference type="ARBA" id="ARBA00004141"/>
    </source>
</evidence>
<evidence type="ECO:0000256" key="4">
    <source>
        <dbReference type="ARBA" id="ARBA00022970"/>
    </source>
</evidence>
<name>A0A816WH60_BRANA</name>
<feature type="transmembrane region" description="Helical" evidence="7">
    <location>
        <begin position="40"/>
        <end position="62"/>
    </location>
</feature>
<feature type="transmembrane region" description="Helical" evidence="7">
    <location>
        <begin position="221"/>
        <end position="243"/>
    </location>
</feature>
<feature type="transmembrane region" description="Helical" evidence="7">
    <location>
        <begin position="397"/>
        <end position="416"/>
    </location>
</feature>
<evidence type="ECO:0000313" key="9">
    <source>
        <dbReference type="EMBL" id="CAF2136283.1"/>
    </source>
</evidence>
<sequence>MSGTKVCIACVEENKVCECHHENPVKELGLSHEASENSSFLHSVINMVGMLIGLGQLSMPYAVESGGWISIFLLISLGVLTTYTSHILGNCLRRNPKSKSYSDIGYSAFGLHGRLLASLFIYLEIFMALVSYTISLHDNIAAAFPATFTNLHNGSFPAAKLTAVAVAIALPSLWIRNLSSISYLSSGGIFMSAVIFMSVVYTAVFGGVIDDGRIPVLRLGNIPTVSGVYLFGFGGHIVFPNLYTSMKDPSKFTKITGSILDFATLNVQKMNLVNRKFADPRFKYYYRLKYMNYYYLHFFMEYCLHVKIIRVFLTSFLRIKMKNPLQAYSFTLRRKMYQRPRVVLNYRFYFILTGIPPNFQFLSFSIAPRFLSVTISVILPCAFYVKICWDGMSKFTRAANVVFVVFGCVLGVLGSFDSSKLLVNKLVRVHGN</sequence>
<feature type="transmembrane region" description="Helical" evidence="7">
    <location>
        <begin position="113"/>
        <end position="134"/>
    </location>
</feature>